<dbReference type="EMBL" id="CAXDID020000644">
    <property type="protein sequence ID" value="CAL6108023.1"/>
    <property type="molecule type" value="Genomic_DNA"/>
</dbReference>
<reference evidence="1" key="1">
    <citation type="submission" date="2023-06" db="EMBL/GenBank/DDBJ databases">
        <authorList>
            <person name="Kurt Z."/>
        </authorList>
    </citation>
    <scope>NUCLEOTIDE SEQUENCE</scope>
</reference>
<protein>
    <submittedName>
        <fullName evidence="2">Hypothetical_protein</fullName>
    </submittedName>
</protein>
<keyword evidence="3" id="KW-1185">Reference proteome</keyword>
<gene>
    <name evidence="1" type="ORF">HINF_LOCUS62856</name>
    <name evidence="2" type="ORF">HINF_LOCUS74768</name>
</gene>
<dbReference type="EMBL" id="CATOUU010001165">
    <property type="protein sequence ID" value="CAI9975211.1"/>
    <property type="molecule type" value="Genomic_DNA"/>
</dbReference>
<reference evidence="2 3" key="2">
    <citation type="submission" date="2024-07" db="EMBL/GenBank/DDBJ databases">
        <authorList>
            <person name="Akdeniz Z."/>
        </authorList>
    </citation>
    <scope>NUCLEOTIDE SEQUENCE [LARGE SCALE GENOMIC DNA]</scope>
</reference>
<accession>A0AA86RBY2</accession>
<dbReference type="Proteomes" id="UP001642409">
    <property type="component" value="Unassembled WGS sequence"/>
</dbReference>
<evidence type="ECO:0000313" key="3">
    <source>
        <dbReference type="Proteomes" id="UP001642409"/>
    </source>
</evidence>
<evidence type="ECO:0000313" key="2">
    <source>
        <dbReference type="EMBL" id="CAL6108023.1"/>
    </source>
</evidence>
<organism evidence="1">
    <name type="scientific">Hexamita inflata</name>
    <dbReference type="NCBI Taxonomy" id="28002"/>
    <lineage>
        <taxon>Eukaryota</taxon>
        <taxon>Metamonada</taxon>
        <taxon>Diplomonadida</taxon>
        <taxon>Hexamitidae</taxon>
        <taxon>Hexamitinae</taxon>
        <taxon>Hexamita</taxon>
    </lineage>
</organism>
<evidence type="ECO:0000313" key="1">
    <source>
        <dbReference type="EMBL" id="CAI9975211.1"/>
    </source>
</evidence>
<dbReference type="AlphaFoldDB" id="A0AA86RBY2"/>
<name>A0AA86RBY2_9EUKA</name>
<proteinExistence type="predicted"/>
<sequence length="915" mass="92992">MKYFLSSGHFSRQELPSVKDRLVKSAQELSHLWQLAWQDSTPVKLEEPQASLVQKASVGVSVVAIVGAGVAALVRAFVQEDLGGLGEAVDHTEVSSYVNGFVSVAGVLAQLVFGELGRVEQVAGGLASLHGNVEGGVFSVEAGVAVRKADLEAGGRDDVVEGLRTGGQAFLRVGVQELLGRLAEALGDALVGVVAGLVGDEVGVAGGAALELLGVRGGGVVSRAALGDAQVAGLGVRDVVWTCGRAVLGRDEVLSVVRTFLQAGATVGEGEVREERAGAFAPLVAGVVGLDAREVGRAAGLARAEEASVGVSVVAIVGAGVAALVRAFVQEDLGGLGEAVDHTEVSSYVNGFVSVAGVLAQLVFGELGRVEQAAGGLASLHGNVEGDVFSVEAGGAVRKADLEAGGRDYVVEGLRTGGQAFLRVGVQELLGRLAEALGDALVGVVAGLVGDEVGVAGGAALELLGVRGGGVVSRAALGDAQVAGLGVRDVVWTCGRAVLGRDEVLSVVRTFLQAGATVGEGEAREERAGAFAPLVAGVVGLDAREVGRAADVARAEEVSVGVSVVAGVGAGLAALVRAFVQEDLGGLGEAVLDAEVSGDVNGLQSVAGVLAQLVFGELGRAEQVAGGLASLHGDVEGGVFSVEAGVAVRKADLEAGGRDDVVEGLRTGGQAFLRVGVQELLGRLAEALGDALVGVVVGLVGDEVGVAGGAALELLGVRGGGVVSRAALGDAQVAGLGVRDVVWTCGRAVLGRDEVLSVVRTFLQAGATVGEGEVREERAGAFAPLVAGVVGLDAREVGRGPQASLVQKRLPSAFLQQLSWAQVSRHWFEPSFKKISEAWEKQFYTDVAGNENGLGSVQASWQRRSLVNLVELKRLQTASHLSMETWKAESRPWTSASQFGRQVWKPVAAMTLQKG</sequence>
<comment type="caution">
    <text evidence="1">The sequence shown here is derived from an EMBL/GenBank/DDBJ whole genome shotgun (WGS) entry which is preliminary data.</text>
</comment>